<dbReference type="Proteomes" id="UP000799757">
    <property type="component" value="Unassembled WGS sequence"/>
</dbReference>
<dbReference type="PANTHER" id="PTHR42470:SF1">
    <property type="entry name" value="VAST DOMAIN-CONTAINING PROTEIN"/>
    <property type="match status" value="1"/>
</dbReference>
<evidence type="ECO:0000313" key="3">
    <source>
        <dbReference type="Proteomes" id="UP000799757"/>
    </source>
</evidence>
<dbReference type="InterPro" id="IPR057684">
    <property type="entry name" value="DUF7924"/>
</dbReference>
<evidence type="ECO:0000259" key="1">
    <source>
        <dbReference type="Pfam" id="PF25545"/>
    </source>
</evidence>
<evidence type="ECO:0000313" key="2">
    <source>
        <dbReference type="EMBL" id="KAF2785611.1"/>
    </source>
</evidence>
<dbReference type="EMBL" id="MU002807">
    <property type="protein sequence ID" value="KAF2785611.1"/>
    <property type="molecule type" value="Genomic_DNA"/>
</dbReference>
<accession>A0A6A6WNX4</accession>
<protein>
    <recommendedName>
        <fullName evidence="1">DUF7924 domain-containing protein</fullName>
    </recommendedName>
</protein>
<dbReference type="OrthoDB" id="5426775at2759"/>
<proteinExistence type="predicted"/>
<dbReference type="PANTHER" id="PTHR42470">
    <property type="entry name" value="VAST DOMAIN-CONTAINING PROTEIN"/>
    <property type="match status" value="1"/>
</dbReference>
<feature type="domain" description="DUF7924" evidence="1">
    <location>
        <begin position="69"/>
        <end position="291"/>
    </location>
</feature>
<reference evidence="2" key="1">
    <citation type="journal article" date="2020" name="Stud. Mycol.">
        <title>101 Dothideomycetes genomes: a test case for predicting lifestyles and emergence of pathogens.</title>
        <authorList>
            <person name="Haridas S."/>
            <person name="Albert R."/>
            <person name="Binder M."/>
            <person name="Bloem J."/>
            <person name="Labutti K."/>
            <person name="Salamov A."/>
            <person name="Andreopoulos B."/>
            <person name="Baker S."/>
            <person name="Barry K."/>
            <person name="Bills G."/>
            <person name="Bluhm B."/>
            <person name="Cannon C."/>
            <person name="Castanera R."/>
            <person name="Culley D."/>
            <person name="Daum C."/>
            <person name="Ezra D."/>
            <person name="Gonzalez J."/>
            <person name="Henrissat B."/>
            <person name="Kuo A."/>
            <person name="Liang C."/>
            <person name="Lipzen A."/>
            <person name="Lutzoni F."/>
            <person name="Magnuson J."/>
            <person name="Mondo S."/>
            <person name="Nolan M."/>
            <person name="Ohm R."/>
            <person name="Pangilinan J."/>
            <person name="Park H.-J."/>
            <person name="Ramirez L."/>
            <person name="Alfaro M."/>
            <person name="Sun H."/>
            <person name="Tritt A."/>
            <person name="Yoshinaga Y."/>
            <person name="Zwiers L.-H."/>
            <person name="Turgeon B."/>
            <person name="Goodwin S."/>
            <person name="Spatafora J."/>
            <person name="Crous P."/>
            <person name="Grigoriev I."/>
        </authorList>
    </citation>
    <scope>NUCLEOTIDE SEQUENCE</scope>
    <source>
        <strain evidence="2">CBS 109.77</strain>
    </source>
</reference>
<keyword evidence="3" id="KW-1185">Reference proteome</keyword>
<sequence length="323" mass="36598">MSRTTSPTRNNLDSTNKLEAYRVLMDKGAEIPLELQNHISNVVLELHSQAPSPNFKQIHDRRPVAIRQNEKNGIRQIEPYLLFRGEAELDQRVTGMPLIYSKEEINLPRSYLPQAPDAQVKATWKDLSQPRPDTVIGYVTRGDAAGTVPPSQMAFSVDEELVLDGFSLTQYLHFPFLTSEWKTPNSNQNSSHAHCQAARDGAVIVNYLDLFYSTAYLRPATFLELCHFSLTCDFNHAELWVHWKVDEEHHMELVSEHSLRNEHGIIQLRQFLHNILEYAVGDRLQSIKAAIPSLSANKAIGRGPKIPKGPNTIASWETPASWN</sequence>
<name>A0A6A6WNX4_9PLEO</name>
<organism evidence="2 3">
    <name type="scientific">Melanomma pulvis-pyrius CBS 109.77</name>
    <dbReference type="NCBI Taxonomy" id="1314802"/>
    <lineage>
        <taxon>Eukaryota</taxon>
        <taxon>Fungi</taxon>
        <taxon>Dikarya</taxon>
        <taxon>Ascomycota</taxon>
        <taxon>Pezizomycotina</taxon>
        <taxon>Dothideomycetes</taxon>
        <taxon>Pleosporomycetidae</taxon>
        <taxon>Pleosporales</taxon>
        <taxon>Melanommataceae</taxon>
        <taxon>Melanomma</taxon>
    </lineage>
</organism>
<gene>
    <name evidence="2" type="ORF">K505DRAFT_380792</name>
</gene>
<dbReference type="AlphaFoldDB" id="A0A6A6WNX4"/>
<dbReference type="Pfam" id="PF25545">
    <property type="entry name" value="DUF7924"/>
    <property type="match status" value="1"/>
</dbReference>